<dbReference type="AlphaFoldDB" id="A0A094QW96"/>
<dbReference type="GO" id="GO:0008033">
    <property type="term" value="P:tRNA processing"/>
    <property type="evidence" value="ECO:0007669"/>
    <property type="project" value="InterPro"/>
</dbReference>
<comment type="caution">
    <text evidence="1">The sequence shown here is derived from an EMBL/GenBank/DDBJ whole genome shotgun (WGS) entry which is preliminary data.</text>
</comment>
<name>A0A094QW96_9ZZZZ</name>
<reference evidence="1" key="1">
    <citation type="submission" date="2014-05" db="EMBL/GenBank/DDBJ databases">
        <title>Key roles for freshwater Actinobacteria revealed by deep metagenomic sequencing.</title>
        <authorList>
            <person name="Ghai R."/>
            <person name="Mizuno C.M."/>
            <person name="Picazo A."/>
            <person name="Camacho A."/>
            <person name="Rodriguez-Valera F."/>
        </authorList>
    </citation>
    <scope>NUCLEOTIDE SEQUENCE</scope>
</reference>
<proteinExistence type="predicted"/>
<dbReference type="EMBL" id="JNSK01000022">
    <property type="protein sequence ID" value="KGA18601.1"/>
    <property type="molecule type" value="Genomic_DNA"/>
</dbReference>
<feature type="non-terminal residue" evidence="1">
    <location>
        <position position="1"/>
    </location>
</feature>
<accession>A0A094QW96</accession>
<protein>
    <recommendedName>
        <fullName evidence="2">tRNA(Ile)-lysidine synthase substrate-binding domain-containing protein</fullName>
    </recommendedName>
</protein>
<sequence>ISADHVSAVEALVTSWHGQGEVSLPGGVKVARISGRLSLYART</sequence>
<evidence type="ECO:0000313" key="1">
    <source>
        <dbReference type="EMBL" id="KGA18601.1"/>
    </source>
</evidence>
<organism evidence="1">
    <name type="scientific">freshwater metagenome</name>
    <dbReference type="NCBI Taxonomy" id="449393"/>
    <lineage>
        <taxon>unclassified sequences</taxon>
        <taxon>metagenomes</taxon>
        <taxon>ecological metagenomes</taxon>
    </lineage>
</organism>
<dbReference type="GO" id="GO:0016879">
    <property type="term" value="F:ligase activity, forming carbon-nitrogen bonds"/>
    <property type="evidence" value="ECO:0007669"/>
    <property type="project" value="InterPro"/>
</dbReference>
<dbReference type="GO" id="GO:0005737">
    <property type="term" value="C:cytoplasm"/>
    <property type="evidence" value="ECO:0007669"/>
    <property type="project" value="InterPro"/>
</dbReference>
<evidence type="ECO:0008006" key="2">
    <source>
        <dbReference type="Google" id="ProtNLM"/>
    </source>
</evidence>
<dbReference type="GO" id="GO:0005524">
    <property type="term" value="F:ATP binding"/>
    <property type="evidence" value="ECO:0007669"/>
    <property type="project" value="InterPro"/>
</dbReference>
<gene>
    <name evidence="1" type="ORF">GM50_8020</name>
</gene>